<reference evidence="1" key="1">
    <citation type="submission" date="2021-06" db="EMBL/GenBank/DDBJ databases">
        <authorList>
            <person name="Kallberg Y."/>
            <person name="Tangrot J."/>
            <person name="Rosling A."/>
        </authorList>
    </citation>
    <scope>NUCLEOTIDE SEQUENCE</scope>
    <source>
        <strain evidence="1">IN212</strain>
    </source>
</reference>
<keyword evidence="2" id="KW-1185">Reference proteome</keyword>
<protein>
    <submittedName>
        <fullName evidence="1">15324_t:CDS:1</fullName>
    </submittedName>
</protein>
<name>A0A9N9EF61_9GLOM</name>
<evidence type="ECO:0000313" key="2">
    <source>
        <dbReference type="Proteomes" id="UP000789396"/>
    </source>
</evidence>
<evidence type="ECO:0000313" key="1">
    <source>
        <dbReference type="EMBL" id="CAG8672360.1"/>
    </source>
</evidence>
<dbReference type="AlphaFoldDB" id="A0A9N9EF61"/>
<accession>A0A9N9EF61</accession>
<dbReference type="EMBL" id="CAJVPZ010016297">
    <property type="protein sequence ID" value="CAG8672360.1"/>
    <property type="molecule type" value="Genomic_DNA"/>
</dbReference>
<feature type="non-terminal residue" evidence="1">
    <location>
        <position position="117"/>
    </location>
</feature>
<dbReference type="OrthoDB" id="2485111at2759"/>
<organism evidence="1 2">
    <name type="scientific">Racocetra fulgida</name>
    <dbReference type="NCBI Taxonomy" id="60492"/>
    <lineage>
        <taxon>Eukaryota</taxon>
        <taxon>Fungi</taxon>
        <taxon>Fungi incertae sedis</taxon>
        <taxon>Mucoromycota</taxon>
        <taxon>Glomeromycotina</taxon>
        <taxon>Glomeromycetes</taxon>
        <taxon>Diversisporales</taxon>
        <taxon>Gigasporaceae</taxon>
        <taxon>Racocetra</taxon>
    </lineage>
</organism>
<dbReference type="Proteomes" id="UP000789396">
    <property type="component" value="Unassembled WGS sequence"/>
</dbReference>
<sequence>MHNCPESGYNRYFNCRSSVRNHLKIHNNTIGDLLQEIVIAKDKDKTDGFLFNNSKDIEPKIENNIIDEITDRLEDNKMNYEINKDVEVDEIEETNRLEISYNKEKNNETNEIDEANN</sequence>
<gene>
    <name evidence="1" type="ORF">RFULGI_LOCUS9280</name>
</gene>
<comment type="caution">
    <text evidence="1">The sequence shown here is derived from an EMBL/GenBank/DDBJ whole genome shotgun (WGS) entry which is preliminary data.</text>
</comment>
<proteinExistence type="predicted"/>